<protein>
    <submittedName>
        <fullName evidence="1">Uncharacterized protein</fullName>
    </submittedName>
</protein>
<dbReference type="PATRIC" id="fig|1653479.3.peg.1413"/>
<gene>
    <name evidence="1" type="ORF">A3Q41_01397</name>
</gene>
<dbReference type="KEGG" id="rhs:A3Q41_01397"/>
<proteinExistence type="predicted"/>
<dbReference type="Pfam" id="PF20079">
    <property type="entry name" value="DUF6474"/>
    <property type="match status" value="1"/>
</dbReference>
<organism evidence="1 2">
    <name type="scientific">Rhodococcoides fascians</name>
    <name type="common">Rhodococcus fascians</name>
    <dbReference type="NCBI Taxonomy" id="1828"/>
    <lineage>
        <taxon>Bacteria</taxon>
        <taxon>Bacillati</taxon>
        <taxon>Actinomycetota</taxon>
        <taxon>Actinomycetes</taxon>
        <taxon>Mycobacteriales</taxon>
        <taxon>Nocardiaceae</taxon>
        <taxon>Rhodococcoides</taxon>
    </lineage>
</organism>
<dbReference type="EMBL" id="CP015220">
    <property type="protein sequence ID" value="AMY22705.1"/>
    <property type="molecule type" value="Genomic_DNA"/>
</dbReference>
<dbReference type="Proteomes" id="UP000076038">
    <property type="component" value="Chromosome"/>
</dbReference>
<sequence>MGLFRKRKGRATRKAEAKALKHKATLEAKLGAKNERKQLKSIAKAQRKLSAVEAKSQKNVEKAQVSALRAQQKAAAAGTLNVAQIRKYLGIARLLLPVLAPIAYRAATVVRGQLDNRKAQQLGVAPDQLSDYSGHGGKLSARIAGAEKSLSTIGSRHSDPETKSFGAAISERLDDLTTAVRAAEQMPPARRKTAHAAISAELDGIEADVLARLGVR</sequence>
<name>A0A143QHS4_RHOFA</name>
<reference evidence="1 2" key="1">
    <citation type="journal article" date="2016" name="Genome Announc.">
        <title>Complete Genome and Plasmid Sequences for Rhodococcus fascians D188 and Draft Sequences for Rhodococcus Isolates PBTS 1 and PBTS 2.</title>
        <authorList>
            <person name="Stamler R.A."/>
            <person name="Vereecke D."/>
            <person name="Zhang Y."/>
            <person name="Schilkey F."/>
            <person name="Devitt N."/>
            <person name="Randall J.J."/>
        </authorList>
    </citation>
    <scope>NUCLEOTIDE SEQUENCE [LARGE SCALE GENOMIC DNA]</scope>
    <source>
        <strain evidence="1 2">PBTS2</strain>
    </source>
</reference>
<dbReference type="OrthoDB" id="4374070at2"/>
<accession>A0A143QHS4</accession>
<dbReference type="InterPro" id="IPR045522">
    <property type="entry name" value="DUF6474"/>
</dbReference>
<dbReference type="RefSeq" id="WP_048319118.1">
    <property type="nucleotide sequence ID" value="NZ_CP015220.1"/>
</dbReference>
<dbReference type="AlphaFoldDB" id="A0A143QHS4"/>
<keyword evidence="2" id="KW-1185">Reference proteome</keyword>
<reference evidence="2" key="2">
    <citation type="submission" date="2016-04" db="EMBL/GenBank/DDBJ databases">
        <title>Complete Genome and Plasmid Sequences for Rhodococcus fascians D188 and Draft Sequences for Rhodococcus spp. Isolates PBTS 1 and PBTS 2.</title>
        <authorList>
            <person name="Stamer R."/>
            <person name="Vereecke D."/>
            <person name="Zhang Y."/>
            <person name="Schilkey F."/>
            <person name="Devitt N."/>
            <person name="Randall J."/>
        </authorList>
    </citation>
    <scope>NUCLEOTIDE SEQUENCE [LARGE SCALE GENOMIC DNA]</scope>
    <source>
        <strain evidence="2">PBTS2</strain>
    </source>
</reference>
<evidence type="ECO:0000313" key="2">
    <source>
        <dbReference type="Proteomes" id="UP000076038"/>
    </source>
</evidence>
<evidence type="ECO:0000313" key="1">
    <source>
        <dbReference type="EMBL" id="AMY22705.1"/>
    </source>
</evidence>